<dbReference type="SUPFAM" id="SSF101904">
    <property type="entry name" value="GyrA/ParC C-terminal domain-like"/>
    <property type="match status" value="1"/>
</dbReference>
<dbReference type="GO" id="GO:0005524">
    <property type="term" value="F:ATP binding"/>
    <property type="evidence" value="ECO:0007669"/>
    <property type="project" value="InterPro"/>
</dbReference>
<dbReference type="PANTHER" id="PTHR43493">
    <property type="entry name" value="DNA GYRASE/TOPOISOMERASE SUBUNIT A"/>
    <property type="match status" value="1"/>
</dbReference>
<dbReference type="EMBL" id="UHDK01000001">
    <property type="protein sequence ID" value="SUM30976.1"/>
    <property type="molecule type" value="Genomic_DNA"/>
</dbReference>
<organism evidence="1 2">
    <name type="scientific">Staphylococcus gallinarum</name>
    <dbReference type="NCBI Taxonomy" id="1293"/>
    <lineage>
        <taxon>Bacteria</taxon>
        <taxon>Bacillati</taxon>
        <taxon>Bacillota</taxon>
        <taxon>Bacilli</taxon>
        <taxon>Bacillales</taxon>
        <taxon>Staphylococcaceae</taxon>
        <taxon>Staphylococcus</taxon>
    </lineage>
</organism>
<dbReference type="InterPro" id="IPR035516">
    <property type="entry name" value="Gyrase/topoIV_suA_C"/>
</dbReference>
<dbReference type="GO" id="GO:0005737">
    <property type="term" value="C:cytoplasm"/>
    <property type="evidence" value="ECO:0007669"/>
    <property type="project" value="TreeGrafter"/>
</dbReference>
<dbReference type="PANTHER" id="PTHR43493:SF5">
    <property type="entry name" value="DNA GYRASE SUBUNIT A, CHLOROPLASTIC_MITOCHONDRIAL"/>
    <property type="match status" value="1"/>
</dbReference>
<protein>
    <submittedName>
        <fullName evidence="1">DNA gyrase subunit A</fullName>
        <ecNumber evidence="1">5.99.1.3</ecNumber>
    </submittedName>
</protein>
<dbReference type="Proteomes" id="UP000255277">
    <property type="component" value="Unassembled WGS sequence"/>
</dbReference>
<keyword evidence="1" id="KW-0413">Isomerase</keyword>
<evidence type="ECO:0000313" key="2">
    <source>
        <dbReference type="Proteomes" id="UP000255277"/>
    </source>
</evidence>
<sequence length="154" mass="16578">MIRFPESALRPLGRTAAGVKGITLREGDRVVGLDVAKSDSNDEILVVTENGYGKRTPVNDYRLSNRGGKGIKTATITERNGNIVCITTVNGEEDLMVVTNSGVIIRIDVQDISQNGRAAQGVRLIKLSDEQYVSTVAKVSEDDEEPADTEATDS</sequence>
<dbReference type="InterPro" id="IPR050220">
    <property type="entry name" value="Type_II_DNA_Topoisomerases"/>
</dbReference>
<dbReference type="GO" id="GO:0006265">
    <property type="term" value="P:DNA topological change"/>
    <property type="evidence" value="ECO:0007669"/>
    <property type="project" value="InterPro"/>
</dbReference>
<gene>
    <name evidence="1" type="primary">gyrA_2</name>
    <name evidence="1" type="ORF">NCTC12195_00381</name>
</gene>
<dbReference type="AlphaFoldDB" id="A0A380FCB4"/>
<dbReference type="EC" id="5.99.1.3" evidence="1"/>
<accession>A0A380FCB4</accession>
<evidence type="ECO:0000313" key="1">
    <source>
        <dbReference type="EMBL" id="SUM30976.1"/>
    </source>
</evidence>
<proteinExistence type="predicted"/>
<reference evidence="1 2" key="1">
    <citation type="submission" date="2018-06" db="EMBL/GenBank/DDBJ databases">
        <authorList>
            <consortium name="Pathogen Informatics"/>
            <person name="Doyle S."/>
        </authorList>
    </citation>
    <scope>NUCLEOTIDE SEQUENCE [LARGE SCALE GENOMIC DNA]</scope>
    <source>
        <strain evidence="1 2">NCTC12195</strain>
    </source>
</reference>
<dbReference type="GO" id="GO:0003677">
    <property type="term" value="F:DNA binding"/>
    <property type="evidence" value="ECO:0007669"/>
    <property type="project" value="InterPro"/>
</dbReference>
<name>A0A380FCB4_STAGA</name>
<dbReference type="GO" id="GO:0009330">
    <property type="term" value="C:DNA topoisomerase type II (double strand cut, ATP-hydrolyzing) complex"/>
    <property type="evidence" value="ECO:0007669"/>
    <property type="project" value="TreeGrafter"/>
</dbReference>
<dbReference type="InterPro" id="IPR006691">
    <property type="entry name" value="GyrA/parC_rep"/>
</dbReference>
<dbReference type="Gene3D" id="2.120.10.90">
    <property type="entry name" value="DNA gyrase/topoisomerase IV, subunit A, C-terminal"/>
    <property type="match status" value="1"/>
</dbReference>
<dbReference type="GO" id="GO:0003918">
    <property type="term" value="F:DNA topoisomerase type II (double strand cut, ATP-hydrolyzing) activity"/>
    <property type="evidence" value="ECO:0007669"/>
    <property type="project" value="TreeGrafter"/>
</dbReference>
<dbReference type="Pfam" id="PF03989">
    <property type="entry name" value="DNA_gyraseA_C"/>
    <property type="match status" value="3"/>
</dbReference>